<organism evidence="4">
    <name type="scientific">Candidatus Kentrum sp. FM</name>
    <dbReference type="NCBI Taxonomy" id="2126340"/>
    <lineage>
        <taxon>Bacteria</taxon>
        <taxon>Pseudomonadati</taxon>
        <taxon>Pseudomonadota</taxon>
        <taxon>Gammaproteobacteria</taxon>
        <taxon>Candidatus Kentrum</taxon>
    </lineage>
</organism>
<keyword evidence="1" id="KW-0472">Membrane</keyword>
<feature type="transmembrane region" description="Helical" evidence="1">
    <location>
        <begin position="205"/>
        <end position="226"/>
    </location>
</feature>
<evidence type="ECO:0000313" key="3">
    <source>
        <dbReference type="EMBL" id="VFJ77369.1"/>
    </source>
</evidence>
<keyword evidence="1" id="KW-1133">Transmembrane helix</keyword>
<evidence type="ECO:0000313" key="4">
    <source>
        <dbReference type="EMBL" id="VFK23246.1"/>
    </source>
</evidence>
<protein>
    <submittedName>
        <fullName evidence="4">Uncharacterized protein</fullName>
    </submittedName>
</protein>
<feature type="transmembrane region" description="Helical" evidence="1">
    <location>
        <begin position="178"/>
        <end position="199"/>
    </location>
</feature>
<dbReference type="EMBL" id="CAADFL010000913">
    <property type="protein sequence ID" value="VFK23246.1"/>
    <property type="molecule type" value="Genomic_DNA"/>
</dbReference>
<dbReference type="EMBL" id="CAADFA010000977">
    <property type="protein sequence ID" value="VFJ77369.1"/>
    <property type="molecule type" value="Genomic_DNA"/>
</dbReference>
<sequence>MGFGRIKEFEIPRTSAYWKLTKVDNIYAINLFDFTDEWKIAYKKILKGTLSSGVKAVLEQAGKANNHRIAFPAIAAAKYVLEQDLVISYQDSFSAILEGIGRAKGDVPEDVILVIWEGLKGHQEYLKAISGLSDSLSLHLASWRNQIANVISFSISICFIAGLVFLRRHNENCSFRSLIVSAIIFIPVVAGTWFTTAFASLKVVALYPQAAVAISGIASVLIGWSLDKQLPGAVSSEAT</sequence>
<accession>A0A450X1S6</accession>
<evidence type="ECO:0000256" key="1">
    <source>
        <dbReference type="SAM" id="Phobius"/>
    </source>
</evidence>
<dbReference type="AlphaFoldDB" id="A0A450X1S6"/>
<name>A0A450X1S6_9GAMM</name>
<gene>
    <name evidence="2" type="ORF">BECKFM1743A_GA0114220_109241</name>
    <name evidence="4" type="ORF">BECKFM1743B_GA0114221_109131</name>
    <name evidence="3" type="ORF">BECKFM1743C_GA0114222_109771</name>
</gene>
<reference evidence="4" key="1">
    <citation type="submission" date="2019-02" db="EMBL/GenBank/DDBJ databases">
        <authorList>
            <person name="Gruber-Vodicka R. H."/>
            <person name="Seah K. B. B."/>
        </authorList>
    </citation>
    <scope>NUCLEOTIDE SEQUENCE</scope>
    <source>
        <strain evidence="2">BECK_BZ163</strain>
        <strain evidence="4">BECK_BZ164</strain>
        <strain evidence="3">BECK_BZ165</strain>
    </source>
</reference>
<evidence type="ECO:0000313" key="2">
    <source>
        <dbReference type="EMBL" id="VFJ76412.1"/>
    </source>
</evidence>
<dbReference type="EMBL" id="CAADEZ010000924">
    <property type="protein sequence ID" value="VFJ76412.1"/>
    <property type="molecule type" value="Genomic_DNA"/>
</dbReference>
<feature type="transmembrane region" description="Helical" evidence="1">
    <location>
        <begin position="147"/>
        <end position="166"/>
    </location>
</feature>
<proteinExistence type="predicted"/>
<keyword evidence="1" id="KW-0812">Transmembrane</keyword>